<feature type="transmembrane region" description="Helical" evidence="8">
    <location>
        <begin position="237"/>
        <end position="260"/>
    </location>
</feature>
<feature type="transmembrane region" description="Helical" evidence="8">
    <location>
        <begin position="460"/>
        <end position="490"/>
    </location>
</feature>
<feature type="transmembrane region" description="Helical" evidence="8">
    <location>
        <begin position="115"/>
        <end position="137"/>
    </location>
</feature>
<evidence type="ECO:0000256" key="2">
    <source>
        <dbReference type="ARBA" id="ARBA00006978"/>
    </source>
</evidence>
<feature type="transmembrane region" description="Helical" evidence="8">
    <location>
        <begin position="430"/>
        <end position="448"/>
    </location>
</feature>
<dbReference type="GO" id="GO:0006865">
    <property type="term" value="P:amino acid transport"/>
    <property type="evidence" value="ECO:0007669"/>
    <property type="project" value="UniProtKB-KW"/>
</dbReference>
<evidence type="ECO:0000313" key="10">
    <source>
        <dbReference type="EMBL" id="THU84193.1"/>
    </source>
</evidence>
<dbReference type="PANTHER" id="PTHR23519:SF5">
    <property type="entry name" value="AUTOPHAGY-RELATED PROTEIN"/>
    <property type="match status" value="1"/>
</dbReference>
<feature type="transmembrane region" description="Helical" evidence="8">
    <location>
        <begin position="272"/>
        <end position="294"/>
    </location>
</feature>
<evidence type="ECO:0000256" key="8">
    <source>
        <dbReference type="RuleBase" id="RU363073"/>
    </source>
</evidence>
<dbReference type="InterPro" id="IPR050495">
    <property type="entry name" value="ATG22/LtaA_families"/>
</dbReference>
<dbReference type="Proteomes" id="UP000297245">
    <property type="component" value="Unassembled WGS sequence"/>
</dbReference>
<evidence type="ECO:0000256" key="1">
    <source>
        <dbReference type="ARBA" id="ARBA00004128"/>
    </source>
</evidence>
<organism evidence="10 11">
    <name type="scientific">Dendrothele bispora (strain CBS 962.96)</name>
    <dbReference type="NCBI Taxonomy" id="1314807"/>
    <lineage>
        <taxon>Eukaryota</taxon>
        <taxon>Fungi</taxon>
        <taxon>Dikarya</taxon>
        <taxon>Basidiomycota</taxon>
        <taxon>Agaricomycotina</taxon>
        <taxon>Agaricomycetes</taxon>
        <taxon>Agaricomycetidae</taxon>
        <taxon>Agaricales</taxon>
        <taxon>Agaricales incertae sedis</taxon>
        <taxon>Dendrothele</taxon>
    </lineage>
</organism>
<keyword evidence="3 8" id="KW-0813">Transport</keyword>
<dbReference type="PANTHER" id="PTHR23519">
    <property type="entry name" value="AUTOPHAGY-RELATED PROTEIN 22"/>
    <property type="match status" value="1"/>
</dbReference>
<reference evidence="10 11" key="1">
    <citation type="journal article" date="2019" name="Nat. Ecol. Evol.">
        <title>Megaphylogeny resolves global patterns of mushroom evolution.</title>
        <authorList>
            <person name="Varga T."/>
            <person name="Krizsan K."/>
            <person name="Foldi C."/>
            <person name="Dima B."/>
            <person name="Sanchez-Garcia M."/>
            <person name="Sanchez-Ramirez S."/>
            <person name="Szollosi G.J."/>
            <person name="Szarkandi J.G."/>
            <person name="Papp V."/>
            <person name="Albert L."/>
            <person name="Andreopoulos W."/>
            <person name="Angelini C."/>
            <person name="Antonin V."/>
            <person name="Barry K.W."/>
            <person name="Bougher N.L."/>
            <person name="Buchanan P."/>
            <person name="Buyck B."/>
            <person name="Bense V."/>
            <person name="Catcheside P."/>
            <person name="Chovatia M."/>
            <person name="Cooper J."/>
            <person name="Damon W."/>
            <person name="Desjardin D."/>
            <person name="Finy P."/>
            <person name="Geml J."/>
            <person name="Haridas S."/>
            <person name="Hughes K."/>
            <person name="Justo A."/>
            <person name="Karasinski D."/>
            <person name="Kautmanova I."/>
            <person name="Kiss B."/>
            <person name="Kocsube S."/>
            <person name="Kotiranta H."/>
            <person name="LaButti K.M."/>
            <person name="Lechner B.E."/>
            <person name="Liimatainen K."/>
            <person name="Lipzen A."/>
            <person name="Lukacs Z."/>
            <person name="Mihaltcheva S."/>
            <person name="Morgado L.N."/>
            <person name="Niskanen T."/>
            <person name="Noordeloos M.E."/>
            <person name="Ohm R.A."/>
            <person name="Ortiz-Santana B."/>
            <person name="Ovrebo C."/>
            <person name="Racz N."/>
            <person name="Riley R."/>
            <person name="Savchenko A."/>
            <person name="Shiryaev A."/>
            <person name="Soop K."/>
            <person name="Spirin V."/>
            <person name="Szebenyi C."/>
            <person name="Tomsovsky M."/>
            <person name="Tulloss R.E."/>
            <person name="Uehling J."/>
            <person name="Grigoriev I.V."/>
            <person name="Vagvolgyi C."/>
            <person name="Papp T."/>
            <person name="Martin F.M."/>
            <person name="Miettinen O."/>
            <person name="Hibbett D.S."/>
            <person name="Nagy L.G."/>
        </authorList>
    </citation>
    <scope>NUCLEOTIDE SEQUENCE [LARGE SCALE GENOMIC DNA]</scope>
    <source>
        <strain evidence="10 11">CBS 962.96</strain>
    </source>
</reference>
<dbReference type="SUPFAM" id="SSF103473">
    <property type="entry name" value="MFS general substrate transporter"/>
    <property type="match status" value="1"/>
</dbReference>
<dbReference type="InterPro" id="IPR024671">
    <property type="entry name" value="Atg22-like"/>
</dbReference>
<keyword evidence="11" id="KW-1185">Reference proteome</keyword>
<keyword evidence="8" id="KW-0926">Vacuole</keyword>
<protein>
    <recommendedName>
        <fullName evidence="8">Autophagy-related protein</fullName>
    </recommendedName>
</protein>
<feature type="transmembrane region" description="Helical" evidence="8">
    <location>
        <begin position="366"/>
        <end position="387"/>
    </location>
</feature>
<evidence type="ECO:0000256" key="5">
    <source>
        <dbReference type="ARBA" id="ARBA00022989"/>
    </source>
</evidence>
<feature type="transmembrane region" description="Helical" evidence="8">
    <location>
        <begin position="331"/>
        <end position="354"/>
    </location>
</feature>
<keyword evidence="6 8" id="KW-0072">Autophagy</keyword>
<feature type="region of interest" description="Disordered" evidence="9">
    <location>
        <begin position="1"/>
        <end position="41"/>
    </location>
</feature>
<dbReference type="GO" id="GO:0006914">
    <property type="term" value="P:autophagy"/>
    <property type="evidence" value="ECO:0007669"/>
    <property type="project" value="UniProtKB-KW"/>
</dbReference>
<sequence>MADSLSGTTGKQEEKFSAADDVQDPTRQDLQQSTDVDTVNQESSKYTTSRVELWSYYLYYIGNNGLSGFNFGPSQFQNLLFLAGYDPSAPPFTVACGDGACVLPYLGRVRDINSIVLLTNGISFAIQAVLLLFIGAWADYGRWRPNITIFFTFLAVGVSFAWLGVDDPSQWRAGIALYILGLITYQCALTFWTAAFPGLARDLPKVKESLAEVKDGRKTLAAHAQLTSLSRNRISNISFTVCSAGEIVILAIMVGILKGLHSDESTENNTKAFSVLIAFSGGVWLLCALPWFFLEKRRPGLSLPPATSLLTIGFKQTYIALRECMRLKQTFLYLIFYFLMGDVLNTTVTVIATLQNSVVSYSTFQLTLLLIVGIATQMIGIYLFWLVQKKYKISTKAMLSFNVFWIIVLTIWGLIGVHTDNFGFKHVWEIWLYQAYYGLMVCPWYAYSQTMISEVSPLPQMFLFFALFSVVGKTSAFIGPFVSSAIITAADNNDNMPFAFLFGLGVFSTIFLYMVDVDKSRVECEEFIKAEGARKAFDSESTEGVVASAFTGDPDLKMSA</sequence>
<evidence type="ECO:0000256" key="7">
    <source>
        <dbReference type="ARBA" id="ARBA00023136"/>
    </source>
</evidence>
<dbReference type="Gene3D" id="1.20.1250.20">
    <property type="entry name" value="MFS general substrate transporter like domains"/>
    <property type="match status" value="1"/>
</dbReference>
<keyword evidence="4 8" id="KW-0812">Transmembrane</keyword>
<evidence type="ECO:0000256" key="3">
    <source>
        <dbReference type="ARBA" id="ARBA00022448"/>
    </source>
</evidence>
<name>A0A4S8L722_DENBC</name>
<evidence type="ECO:0000313" key="11">
    <source>
        <dbReference type="Proteomes" id="UP000297245"/>
    </source>
</evidence>
<keyword evidence="8" id="KW-0029">Amino-acid transport</keyword>
<feature type="transmembrane region" description="Helical" evidence="8">
    <location>
        <begin position="496"/>
        <end position="515"/>
    </location>
</feature>
<comment type="subcellular location">
    <subcellularLocation>
        <location evidence="1 8">Vacuole membrane</location>
        <topology evidence="1 8">Multi-pass membrane protein</topology>
    </subcellularLocation>
</comment>
<feature type="compositionally biased region" description="Polar residues" evidence="9">
    <location>
        <begin position="1"/>
        <end position="10"/>
    </location>
</feature>
<comment type="function">
    <text evidence="8">Vacuolar effluxer which mediate the efflux of amino acids resulting from autophagic degradation. The release of autophagic amino acids allows the maintenance of protein synthesis and viability during nitrogen starvation.</text>
</comment>
<feature type="transmembrane region" description="Helical" evidence="8">
    <location>
        <begin position="399"/>
        <end position="418"/>
    </location>
</feature>
<dbReference type="Pfam" id="PF11700">
    <property type="entry name" value="ATG22"/>
    <property type="match status" value="1"/>
</dbReference>
<gene>
    <name evidence="10" type="ORF">K435DRAFT_971301</name>
</gene>
<proteinExistence type="inferred from homology"/>
<feature type="compositionally biased region" description="Polar residues" evidence="9">
    <location>
        <begin position="28"/>
        <end position="41"/>
    </location>
</feature>
<evidence type="ECO:0000256" key="9">
    <source>
        <dbReference type="SAM" id="MobiDB-lite"/>
    </source>
</evidence>
<dbReference type="InterPro" id="IPR036259">
    <property type="entry name" value="MFS_trans_sf"/>
</dbReference>
<comment type="similarity">
    <text evidence="2 8">Belongs to the ATG22 family.</text>
</comment>
<keyword evidence="5 8" id="KW-1133">Transmembrane helix</keyword>
<evidence type="ECO:0000256" key="4">
    <source>
        <dbReference type="ARBA" id="ARBA00022692"/>
    </source>
</evidence>
<dbReference type="EMBL" id="ML179616">
    <property type="protein sequence ID" value="THU84193.1"/>
    <property type="molecule type" value="Genomic_DNA"/>
</dbReference>
<evidence type="ECO:0000256" key="6">
    <source>
        <dbReference type="ARBA" id="ARBA00023006"/>
    </source>
</evidence>
<feature type="transmembrane region" description="Helical" evidence="8">
    <location>
        <begin position="143"/>
        <end position="163"/>
    </location>
</feature>
<dbReference type="AlphaFoldDB" id="A0A4S8L722"/>
<keyword evidence="7 8" id="KW-0472">Membrane</keyword>
<feature type="transmembrane region" description="Helical" evidence="8">
    <location>
        <begin position="175"/>
        <end position="195"/>
    </location>
</feature>
<accession>A0A4S8L722</accession>
<dbReference type="OrthoDB" id="42657at2759"/>
<dbReference type="GO" id="GO:0005774">
    <property type="term" value="C:vacuolar membrane"/>
    <property type="evidence" value="ECO:0007669"/>
    <property type="project" value="UniProtKB-SubCell"/>
</dbReference>